<evidence type="ECO:0000313" key="1">
    <source>
        <dbReference type="EMBL" id="CAB4203395.1"/>
    </source>
</evidence>
<sequence length="105" mass="12006">MNPLPLDQLRERARTAGSVNVDLADYYALRWHDPEWLGAWSRFESARRSWRKAVLTDGVPFSEIPDMFAPVPANLSKPGHRSAAQEYIDAQAAYFKIRAHFMEAT</sequence>
<accession>A0A6J5S3P9</accession>
<protein>
    <submittedName>
        <fullName evidence="1">Uncharacterized protein</fullName>
    </submittedName>
</protein>
<name>A0A6J5S3P9_9CAUD</name>
<proteinExistence type="predicted"/>
<gene>
    <name evidence="1" type="ORF">UFOVP1382_18</name>
</gene>
<organism evidence="1">
    <name type="scientific">uncultured Caudovirales phage</name>
    <dbReference type="NCBI Taxonomy" id="2100421"/>
    <lineage>
        <taxon>Viruses</taxon>
        <taxon>Duplodnaviria</taxon>
        <taxon>Heunggongvirae</taxon>
        <taxon>Uroviricota</taxon>
        <taxon>Caudoviricetes</taxon>
        <taxon>Peduoviridae</taxon>
        <taxon>Maltschvirus</taxon>
        <taxon>Maltschvirus maltsch</taxon>
    </lineage>
</organism>
<reference evidence="1" key="1">
    <citation type="submission" date="2020-05" db="EMBL/GenBank/DDBJ databases">
        <authorList>
            <person name="Chiriac C."/>
            <person name="Salcher M."/>
            <person name="Ghai R."/>
            <person name="Kavagutti S V."/>
        </authorList>
    </citation>
    <scope>NUCLEOTIDE SEQUENCE</scope>
</reference>
<dbReference type="EMBL" id="LR797331">
    <property type="protein sequence ID" value="CAB4203395.1"/>
    <property type="molecule type" value="Genomic_DNA"/>
</dbReference>